<evidence type="ECO:0000256" key="1">
    <source>
        <dbReference type="SAM" id="Phobius"/>
    </source>
</evidence>
<feature type="transmembrane region" description="Helical" evidence="1">
    <location>
        <begin position="51"/>
        <end position="78"/>
    </location>
</feature>
<dbReference type="EMBL" id="JAUCMV010000002">
    <property type="protein sequence ID" value="KAK0418906.1"/>
    <property type="molecule type" value="Genomic_DNA"/>
</dbReference>
<protein>
    <submittedName>
        <fullName evidence="2">Uncharacterized protein</fullName>
    </submittedName>
</protein>
<gene>
    <name evidence="2" type="ORF">QR680_013843</name>
</gene>
<evidence type="ECO:0000313" key="2">
    <source>
        <dbReference type="EMBL" id="KAK0418906.1"/>
    </source>
</evidence>
<keyword evidence="1" id="KW-0472">Membrane</keyword>
<proteinExistence type="predicted"/>
<feature type="transmembrane region" description="Helical" evidence="1">
    <location>
        <begin position="152"/>
        <end position="170"/>
    </location>
</feature>
<feature type="transmembrane region" description="Helical" evidence="1">
    <location>
        <begin position="12"/>
        <end position="31"/>
    </location>
</feature>
<comment type="caution">
    <text evidence="2">The sequence shown here is derived from an EMBL/GenBank/DDBJ whole genome shotgun (WGS) entry which is preliminary data.</text>
</comment>
<keyword evidence="1" id="KW-1133">Transmembrane helix</keyword>
<sequence>MLRLDIPPLNPLPTLFGAGVFYVAFSAFLILDDLGKFNISGLFSIPNTRHYVFPHGIIFVSMLVGLLVSVFGIGKMFVIQCCLRIEKKYEKMKKKKRQRKSVALERQIVAEPLGPTASLPFMDCQSRVILWCIACALFFANCYCFPRASLYIAIHIVAIAYLYFTTMTLLRPRCTEQEWSLRFFPREQEPRVEQFLADSPLTTLL</sequence>
<evidence type="ECO:0000313" key="3">
    <source>
        <dbReference type="Proteomes" id="UP001175271"/>
    </source>
</evidence>
<name>A0AA39M276_9BILA</name>
<reference evidence="2" key="1">
    <citation type="submission" date="2023-06" db="EMBL/GenBank/DDBJ databases">
        <title>Genomic analysis of the entomopathogenic nematode Steinernema hermaphroditum.</title>
        <authorList>
            <person name="Schwarz E.M."/>
            <person name="Heppert J.K."/>
            <person name="Baniya A."/>
            <person name="Schwartz H.T."/>
            <person name="Tan C.-H."/>
            <person name="Antoshechkin I."/>
            <person name="Sternberg P.W."/>
            <person name="Goodrich-Blair H."/>
            <person name="Dillman A.R."/>
        </authorList>
    </citation>
    <scope>NUCLEOTIDE SEQUENCE</scope>
    <source>
        <strain evidence="2">PS9179</strain>
        <tissue evidence="2">Whole animal</tissue>
    </source>
</reference>
<accession>A0AA39M276</accession>
<organism evidence="2 3">
    <name type="scientific">Steinernema hermaphroditum</name>
    <dbReference type="NCBI Taxonomy" id="289476"/>
    <lineage>
        <taxon>Eukaryota</taxon>
        <taxon>Metazoa</taxon>
        <taxon>Ecdysozoa</taxon>
        <taxon>Nematoda</taxon>
        <taxon>Chromadorea</taxon>
        <taxon>Rhabditida</taxon>
        <taxon>Tylenchina</taxon>
        <taxon>Panagrolaimomorpha</taxon>
        <taxon>Strongyloidoidea</taxon>
        <taxon>Steinernematidae</taxon>
        <taxon>Steinernema</taxon>
    </lineage>
</organism>
<dbReference type="Proteomes" id="UP001175271">
    <property type="component" value="Unassembled WGS sequence"/>
</dbReference>
<keyword evidence="1" id="KW-0812">Transmembrane</keyword>
<keyword evidence="3" id="KW-1185">Reference proteome</keyword>
<dbReference type="AlphaFoldDB" id="A0AA39M276"/>